<evidence type="ECO:0000313" key="6">
    <source>
        <dbReference type="EMBL" id="SCM77675.1"/>
    </source>
</evidence>
<evidence type="ECO:0000256" key="1">
    <source>
        <dbReference type="ARBA" id="ARBA00004196"/>
    </source>
</evidence>
<feature type="chain" id="PRO_5012103494" evidence="4">
    <location>
        <begin position="26"/>
        <end position="312"/>
    </location>
</feature>
<comment type="similarity">
    <text evidence="2">Belongs to the bacterial solute-binding protein 2 family.</text>
</comment>
<feature type="signal peptide" evidence="4">
    <location>
        <begin position="1"/>
        <end position="25"/>
    </location>
</feature>
<dbReference type="InterPro" id="IPR028082">
    <property type="entry name" value="Peripla_BP_I"/>
</dbReference>
<organism evidence="6">
    <name type="scientific">uncultured Pleomorphomonas sp</name>
    <dbReference type="NCBI Taxonomy" id="442121"/>
    <lineage>
        <taxon>Bacteria</taxon>
        <taxon>Pseudomonadati</taxon>
        <taxon>Pseudomonadota</taxon>
        <taxon>Alphaproteobacteria</taxon>
        <taxon>Hyphomicrobiales</taxon>
        <taxon>Pleomorphomonadaceae</taxon>
        <taxon>Pleomorphomonas</taxon>
        <taxon>environmental samples</taxon>
    </lineage>
</organism>
<comment type="subcellular location">
    <subcellularLocation>
        <location evidence="1">Cell envelope</location>
    </subcellularLocation>
</comment>
<protein>
    <submittedName>
        <fullName evidence="6">D-allose transporter subunit periplasmic-binding component of ABC superfamily</fullName>
    </submittedName>
</protein>
<sequence>MKIRGLLIATVAAAGMLGFSAGAMAADYAIVLKTLSNPFWVQMKEGIEAKAKELGVEVDIVASPSEEDFQAQLQLFEDMLNRDYKGFGFAPLSPVNLVNPAAAAYKKGKPIVNIDEKVDMKALEAAGANVEAFVTTDNVKVGEKGAQFIIDQLGADGGEVAIVEGKAGNASGQARHDGAKAAFEATSNVKLVASQPADWDRLKALDVATNILQGSPDLKAFYCANDTMALGVMQAVQNAGKAGKVLVVGTDGAPEAREMVAAGRLTATVAQDPGQIGATSLEILVEAVKAGKLTPVGSEPKQVAVDSVLVTK</sequence>
<evidence type="ECO:0000256" key="4">
    <source>
        <dbReference type="SAM" id="SignalP"/>
    </source>
</evidence>
<dbReference type="InterPro" id="IPR025997">
    <property type="entry name" value="SBP_2_dom"/>
</dbReference>
<evidence type="ECO:0000259" key="5">
    <source>
        <dbReference type="Pfam" id="PF13407"/>
    </source>
</evidence>
<dbReference type="AlphaFoldDB" id="A0A212LJE6"/>
<dbReference type="PANTHER" id="PTHR46847">
    <property type="entry name" value="D-ALLOSE-BINDING PERIPLASMIC PROTEIN-RELATED"/>
    <property type="match status" value="1"/>
</dbReference>
<reference evidence="6" key="1">
    <citation type="submission" date="2016-08" db="EMBL/GenBank/DDBJ databases">
        <authorList>
            <person name="Seilhamer J.J."/>
        </authorList>
    </citation>
    <scope>NUCLEOTIDE SEQUENCE</scope>
    <source>
        <strain evidence="6">86</strain>
    </source>
</reference>
<keyword evidence="3 4" id="KW-0732">Signal</keyword>
<dbReference type="NCBIfam" id="NF007254">
    <property type="entry name" value="PRK09701.1"/>
    <property type="match status" value="1"/>
</dbReference>
<dbReference type="Pfam" id="PF13407">
    <property type="entry name" value="Peripla_BP_4"/>
    <property type="match status" value="1"/>
</dbReference>
<dbReference type="SUPFAM" id="SSF53822">
    <property type="entry name" value="Periplasmic binding protein-like I"/>
    <property type="match status" value="1"/>
</dbReference>
<dbReference type="GO" id="GO:0030313">
    <property type="term" value="C:cell envelope"/>
    <property type="evidence" value="ECO:0007669"/>
    <property type="project" value="UniProtKB-SubCell"/>
</dbReference>
<evidence type="ECO:0000256" key="2">
    <source>
        <dbReference type="ARBA" id="ARBA00007639"/>
    </source>
</evidence>
<dbReference type="EMBL" id="FMJD01000009">
    <property type="protein sequence ID" value="SCM77675.1"/>
    <property type="molecule type" value="Genomic_DNA"/>
</dbReference>
<dbReference type="PANTHER" id="PTHR46847:SF1">
    <property type="entry name" value="D-ALLOSE-BINDING PERIPLASMIC PROTEIN-RELATED"/>
    <property type="match status" value="1"/>
</dbReference>
<proteinExistence type="inferred from homology"/>
<evidence type="ECO:0000256" key="3">
    <source>
        <dbReference type="ARBA" id="ARBA00022729"/>
    </source>
</evidence>
<name>A0A212LJE6_9HYPH</name>
<dbReference type="CDD" id="cd06320">
    <property type="entry name" value="PBP1_allose_binding"/>
    <property type="match status" value="1"/>
</dbReference>
<dbReference type="GO" id="GO:0030246">
    <property type="term" value="F:carbohydrate binding"/>
    <property type="evidence" value="ECO:0007669"/>
    <property type="project" value="UniProtKB-ARBA"/>
</dbReference>
<gene>
    <name evidence="6" type="primary">alsB</name>
    <name evidence="6" type="ORF">KL86PLE_50004</name>
</gene>
<feature type="domain" description="Periplasmic binding protein" evidence="5">
    <location>
        <begin position="29"/>
        <end position="291"/>
    </location>
</feature>
<accession>A0A212LJE6</accession>
<dbReference type="Gene3D" id="3.40.50.2300">
    <property type="match status" value="2"/>
</dbReference>
<dbReference type="RefSeq" id="WP_100081884.1">
    <property type="nucleotide sequence ID" value="NZ_LT608334.1"/>
</dbReference>